<dbReference type="AlphaFoldDB" id="A0AAD8WQB2"/>
<comment type="caution">
    <text evidence="2">The sequence shown here is derived from an EMBL/GenBank/DDBJ whole genome shotgun (WGS) entry which is preliminary data.</text>
</comment>
<dbReference type="InterPro" id="IPR036047">
    <property type="entry name" value="F-box-like_dom_sf"/>
</dbReference>
<gene>
    <name evidence="2" type="ORF">QYE76_058876</name>
</gene>
<dbReference type="PANTHER" id="PTHR31672:SF2">
    <property type="entry name" value="F-BOX DOMAIN-CONTAINING PROTEIN"/>
    <property type="match status" value="1"/>
</dbReference>
<dbReference type="Pfam" id="PF12937">
    <property type="entry name" value="F-box-like"/>
    <property type="match status" value="1"/>
</dbReference>
<sequence>MPKDATTTRGGSLPDEIIVWEILVRLPPKSLLRCRSVCRSWRRVTNTHGFLLAHHGRQPSLPLFSCNNGFRYCSMLYCHSILAFDYTATVDDDRLHVVAKLDDEFYVEASCDGLLVLSKPNTIRSGPCLTICNPATREHTPLGLPTDLEILGMYSHNPTGEYRLLLQQQTHKIAGPGHERQIGCYVFALGSNQLPRYIGRQEIALGSFTLPVRMGDSLHWYPLYYPNGETPSEDEGKVVLVFDTIAESFRYMRAPIAPIDSYIFEMEDTLGIHSRGYSIVNIDIWVLRNYESEAWDLRYRVKLPVAEIMRDFGNSGDHWDLNVVSVDGGMILLVKVDGWVFQVDNNGKLQNNSSRHRLCLCVSGSRLKQSLVQHSFFPALQGYVINASPFFCHVE</sequence>
<feature type="domain" description="F-box" evidence="1">
    <location>
        <begin position="13"/>
        <end position="54"/>
    </location>
</feature>
<evidence type="ECO:0000313" key="2">
    <source>
        <dbReference type="EMBL" id="KAK1670717.1"/>
    </source>
</evidence>
<dbReference type="SMART" id="SM00256">
    <property type="entry name" value="FBOX"/>
    <property type="match status" value="1"/>
</dbReference>
<dbReference type="PANTHER" id="PTHR31672">
    <property type="entry name" value="BNACNNG10540D PROTEIN"/>
    <property type="match status" value="1"/>
</dbReference>
<dbReference type="Pfam" id="PF08268">
    <property type="entry name" value="FBA_3"/>
    <property type="match status" value="1"/>
</dbReference>
<name>A0AAD8WQB2_LOLMU</name>
<dbReference type="InterPro" id="IPR001810">
    <property type="entry name" value="F-box_dom"/>
</dbReference>
<protein>
    <recommendedName>
        <fullName evidence="1">F-box domain-containing protein</fullName>
    </recommendedName>
</protein>
<evidence type="ECO:0000259" key="1">
    <source>
        <dbReference type="SMART" id="SM00256"/>
    </source>
</evidence>
<dbReference type="Gene3D" id="1.20.1280.50">
    <property type="match status" value="1"/>
</dbReference>
<dbReference type="InterPro" id="IPR013187">
    <property type="entry name" value="F-box-assoc_dom_typ3"/>
</dbReference>
<dbReference type="CDD" id="cd22157">
    <property type="entry name" value="F-box_AtFBW1-like"/>
    <property type="match status" value="1"/>
</dbReference>
<dbReference type="SUPFAM" id="SSF81383">
    <property type="entry name" value="F-box domain"/>
    <property type="match status" value="1"/>
</dbReference>
<evidence type="ECO:0000313" key="3">
    <source>
        <dbReference type="Proteomes" id="UP001231189"/>
    </source>
</evidence>
<accession>A0AAD8WQB2</accession>
<dbReference type="EMBL" id="JAUUTY010000003">
    <property type="protein sequence ID" value="KAK1670717.1"/>
    <property type="molecule type" value="Genomic_DNA"/>
</dbReference>
<dbReference type="Proteomes" id="UP001231189">
    <property type="component" value="Unassembled WGS sequence"/>
</dbReference>
<dbReference type="InterPro" id="IPR050796">
    <property type="entry name" value="SCF_F-box_component"/>
</dbReference>
<reference evidence="2" key="1">
    <citation type="submission" date="2023-07" db="EMBL/GenBank/DDBJ databases">
        <title>A chromosome-level genome assembly of Lolium multiflorum.</title>
        <authorList>
            <person name="Chen Y."/>
            <person name="Copetti D."/>
            <person name="Kolliker R."/>
            <person name="Studer B."/>
        </authorList>
    </citation>
    <scope>NUCLEOTIDE SEQUENCE</scope>
    <source>
        <strain evidence="2">02402/16</strain>
        <tissue evidence="2">Leaf</tissue>
    </source>
</reference>
<organism evidence="2 3">
    <name type="scientific">Lolium multiflorum</name>
    <name type="common">Italian ryegrass</name>
    <name type="synonym">Lolium perenne subsp. multiflorum</name>
    <dbReference type="NCBI Taxonomy" id="4521"/>
    <lineage>
        <taxon>Eukaryota</taxon>
        <taxon>Viridiplantae</taxon>
        <taxon>Streptophyta</taxon>
        <taxon>Embryophyta</taxon>
        <taxon>Tracheophyta</taxon>
        <taxon>Spermatophyta</taxon>
        <taxon>Magnoliopsida</taxon>
        <taxon>Liliopsida</taxon>
        <taxon>Poales</taxon>
        <taxon>Poaceae</taxon>
        <taxon>BOP clade</taxon>
        <taxon>Pooideae</taxon>
        <taxon>Poodae</taxon>
        <taxon>Poeae</taxon>
        <taxon>Poeae Chloroplast Group 2 (Poeae type)</taxon>
        <taxon>Loliodinae</taxon>
        <taxon>Loliinae</taxon>
        <taxon>Lolium</taxon>
    </lineage>
</organism>
<keyword evidence="3" id="KW-1185">Reference proteome</keyword>
<proteinExistence type="predicted"/>